<evidence type="ECO:0000313" key="4">
    <source>
        <dbReference type="RefSeq" id="XP_018494996.2"/>
    </source>
</evidence>
<dbReference type="PANTHER" id="PTHR43313">
    <property type="entry name" value="SHORT-CHAIN DEHYDROGENASE/REDUCTASE FAMILY 9C"/>
    <property type="match status" value="1"/>
</dbReference>
<dbReference type="InterPro" id="IPR002347">
    <property type="entry name" value="SDR_fam"/>
</dbReference>
<dbReference type="GeneID" id="108864247"/>
<evidence type="ECO:0000313" key="3">
    <source>
        <dbReference type="Proteomes" id="UP000694867"/>
    </source>
</evidence>
<evidence type="ECO:0000256" key="1">
    <source>
        <dbReference type="ARBA" id="ARBA00023002"/>
    </source>
</evidence>
<dbReference type="RefSeq" id="XP_018494996.2">
    <property type="nucleotide sequence ID" value="XM_018639480.2"/>
</dbReference>
<dbReference type="PRINTS" id="PR00081">
    <property type="entry name" value="GDHRDH"/>
</dbReference>
<accession>A0AAJ7P9N4</accession>
<protein>
    <submittedName>
        <fullName evidence="4">Short-chain dehydrogenase/reductase family 9C member 7</fullName>
    </submittedName>
</protein>
<dbReference type="GO" id="GO:0016491">
    <property type="term" value="F:oxidoreductase activity"/>
    <property type="evidence" value="ECO:0007669"/>
    <property type="project" value="UniProtKB-KW"/>
</dbReference>
<keyword evidence="2" id="KW-1133">Transmembrane helix</keyword>
<dbReference type="PROSITE" id="PS00061">
    <property type="entry name" value="ADH_SHORT"/>
    <property type="match status" value="1"/>
</dbReference>
<gene>
    <name evidence="4" type="primary">LOC108864247</name>
</gene>
<evidence type="ECO:0000256" key="2">
    <source>
        <dbReference type="SAM" id="Phobius"/>
    </source>
</evidence>
<feature type="transmembrane region" description="Helical" evidence="2">
    <location>
        <begin position="21"/>
        <end position="40"/>
    </location>
</feature>
<dbReference type="GO" id="GO:0008202">
    <property type="term" value="P:steroid metabolic process"/>
    <property type="evidence" value="ECO:0007669"/>
    <property type="project" value="TreeGrafter"/>
</dbReference>
<feature type="transmembrane region" description="Helical" evidence="2">
    <location>
        <begin position="46"/>
        <end position="68"/>
    </location>
</feature>
<keyword evidence="1" id="KW-0560">Oxidoreductase</keyword>
<dbReference type="SUPFAM" id="SSF51735">
    <property type="entry name" value="NAD(P)-binding Rossmann-fold domains"/>
    <property type="match status" value="1"/>
</dbReference>
<sequence>MHPLLCKIQHALASQLHEFRAYWVCLALLGISAKTVPFLWYALQQIGAGIALLILACALGWLATELFLKGPKLGSRGKAVLITGCDSGFGYHLAKRLDSEGYLVFAGCLFPEGQGATNLVRGSEKLHIVPLDVTDEQLVRDAVQYVKTNLKGYQLWAVVANAGVNIFLEFEWIRTEDVSRIFDVNVMGVVRTAKAFLPMLRNSRGRMVVVSSYAGRIASNMIVPYSMSKAAVISMADGLRREMKKWGVHVCTIEPFYYQTGINPSGFGSMMSKFERDVPEELRKDYGEYPEHAFQWFMGLLGRISRKNSLEVVDQMFCAVADREPKRHYRSDGFFNWLLYMSLFVLPSAAQDIACSFIEPHFRADEKSGLLLRCST</sequence>
<reference evidence="4" key="1">
    <citation type="submission" date="2025-08" db="UniProtKB">
        <authorList>
            <consortium name="RefSeq"/>
        </authorList>
    </citation>
    <scope>IDENTIFICATION</scope>
</reference>
<dbReference type="InterPro" id="IPR036291">
    <property type="entry name" value="NAD(P)-bd_dom_sf"/>
</dbReference>
<proteinExistence type="predicted"/>
<keyword evidence="2" id="KW-0812">Transmembrane</keyword>
<keyword evidence="3" id="KW-1185">Reference proteome</keyword>
<name>A0AAJ7P9N4_9ACAR</name>
<dbReference type="Gene3D" id="3.40.50.720">
    <property type="entry name" value="NAD(P)-binding Rossmann-like Domain"/>
    <property type="match status" value="1"/>
</dbReference>
<dbReference type="PANTHER" id="PTHR43313:SF36">
    <property type="entry name" value="D-BETA-HYDROXYBUTYRATE DEHYDROGENASE, MITOCHONDRIAL"/>
    <property type="match status" value="1"/>
</dbReference>
<dbReference type="KEGG" id="goe:108864247"/>
<dbReference type="AlphaFoldDB" id="A0AAJ7P9N4"/>
<dbReference type="Proteomes" id="UP000694867">
    <property type="component" value="Unplaced"/>
</dbReference>
<organism evidence="3 4">
    <name type="scientific">Galendromus occidentalis</name>
    <name type="common">western predatory mite</name>
    <dbReference type="NCBI Taxonomy" id="34638"/>
    <lineage>
        <taxon>Eukaryota</taxon>
        <taxon>Metazoa</taxon>
        <taxon>Ecdysozoa</taxon>
        <taxon>Arthropoda</taxon>
        <taxon>Chelicerata</taxon>
        <taxon>Arachnida</taxon>
        <taxon>Acari</taxon>
        <taxon>Parasitiformes</taxon>
        <taxon>Mesostigmata</taxon>
        <taxon>Gamasina</taxon>
        <taxon>Phytoseioidea</taxon>
        <taxon>Phytoseiidae</taxon>
        <taxon>Typhlodrominae</taxon>
        <taxon>Galendromus</taxon>
    </lineage>
</organism>
<keyword evidence="2" id="KW-0472">Membrane</keyword>
<dbReference type="Pfam" id="PF00106">
    <property type="entry name" value="adh_short"/>
    <property type="match status" value="1"/>
</dbReference>
<dbReference type="InterPro" id="IPR020904">
    <property type="entry name" value="Sc_DH/Rdtase_CS"/>
</dbReference>